<comment type="similarity">
    <text evidence="1">Belongs to the carbohydrate kinase PfkB family.</text>
</comment>
<dbReference type="InterPro" id="IPR029056">
    <property type="entry name" value="Ribokinase-like"/>
</dbReference>
<evidence type="ECO:0000256" key="5">
    <source>
        <dbReference type="ARBA" id="ARBA00022840"/>
    </source>
</evidence>
<dbReference type="InterPro" id="IPR002173">
    <property type="entry name" value="Carboh/pur_kinase_PfkB_CS"/>
</dbReference>
<dbReference type="PANTHER" id="PTHR43085:SF1">
    <property type="entry name" value="PSEUDOURIDINE KINASE-RELATED"/>
    <property type="match status" value="1"/>
</dbReference>
<dbReference type="Gene3D" id="3.40.1190.20">
    <property type="match status" value="1"/>
</dbReference>
<accession>A0A2K8L1N3</accession>
<keyword evidence="3" id="KW-0547">Nucleotide-binding</keyword>
<gene>
    <name evidence="7" type="ORF">Ga0123461_1716</name>
</gene>
<keyword evidence="4 7" id="KW-0418">Kinase</keyword>
<dbReference type="PROSITE" id="PS00583">
    <property type="entry name" value="PFKB_KINASES_1"/>
    <property type="match status" value="1"/>
</dbReference>
<keyword evidence="2 7" id="KW-0808">Transferase</keyword>
<dbReference type="KEGG" id="maes:Ga0123461_1716"/>
<dbReference type="EC" id="2.7.1.4" evidence="7"/>
<dbReference type="OrthoDB" id="9776822at2"/>
<proteinExistence type="inferred from homology"/>
<feature type="domain" description="Carbohydrate kinase PfkB" evidence="6">
    <location>
        <begin position="24"/>
        <end position="281"/>
    </location>
</feature>
<evidence type="ECO:0000256" key="2">
    <source>
        <dbReference type="ARBA" id="ARBA00022679"/>
    </source>
</evidence>
<dbReference type="GO" id="GO:0005524">
    <property type="term" value="F:ATP binding"/>
    <property type="evidence" value="ECO:0007669"/>
    <property type="project" value="UniProtKB-KW"/>
</dbReference>
<protein>
    <submittedName>
        <fullName evidence="7">Fructokinase</fullName>
        <ecNumber evidence="7">2.7.1.4</ecNumber>
    </submittedName>
</protein>
<dbReference type="EMBL" id="CP018799">
    <property type="protein sequence ID" value="ATX80129.1"/>
    <property type="molecule type" value="Genomic_DNA"/>
</dbReference>
<dbReference type="Proteomes" id="UP000231701">
    <property type="component" value="Chromosome"/>
</dbReference>
<dbReference type="InterPro" id="IPR050306">
    <property type="entry name" value="PfkB_Carbo_kinase"/>
</dbReference>
<reference evidence="7 8" key="1">
    <citation type="submission" date="2016-12" db="EMBL/GenBank/DDBJ databases">
        <title>Isolation and genomic insights into novel planktonic Zetaproteobacteria from stratified waters of the Chesapeake Bay.</title>
        <authorList>
            <person name="McAllister S.M."/>
            <person name="Kato S."/>
            <person name="Chan C.S."/>
            <person name="Chiu B.K."/>
            <person name="Field E.K."/>
        </authorList>
    </citation>
    <scope>NUCLEOTIDE SEQUENCE [LARGE SCALE GENOMIC DNA]</scope>
    <source>
        <strain evidence="7 8">CP-5</strain>
    </source>
</reference>
<dbReference type="SUPFAM" id="SSF53613">
    <property type="entry name" value="Ribokinase-like"/>
    <property type="match status" value="1"/>
</dbReference>
<evidence type="ECO:0000256" key="1">
    <source>
        <dbReference type="ARBA" id="ARBA00010688"/>
    </source>
</evidence>
<keyword evidence="8" id="KW-1185">Reference proteome</keyword>
<evidence type="ECO:0000313" key="7">
    <source>
        <dbReference type="EMBL" id="ATX80129.1"/>
    </source>
</evidence>
<dbReference type="Pfam" id="PF00294">
    <property type="entry name" value="PfkB"/>
    <property type="match status" value="1"/>
</dbReference>
<dbReference type="InterPro" id="IPR011611">
    <property type="entry name" value="PfkB_dom"/>
</dbReference>
<evidence type="ECO:0000256" key="4">
    <source>
        <dbReference type="ARBA" id="ARBA00022777"/>
    </source>
</evidence>
<organism evidence="7 8">
    <name type="scientific">Mariprofundus aestuarium</name>
    <dbReference type="NCBI Taxonomy" id="1921086"/>
    <lineage>
        <taxon>Bacteria</taxon>
        <taxon>Pseudomonadati</taxon>
        <taxon>Pseudomonadota</taxon>
        <taxon>Candidatius Mariprofundia</taxon>
        <taxon>Mariprofundales</taxon>
        <taxon>Mariprofundaceae</taxon>
        <taxon>Mariprofundus</taxon>
    </lineage>
</organism>
<dbReference type="PANTHER" id="PTHR43085">
    <property type="entry name" value="HEXOKINASE FAMILY MEMBER"/>
    <property type="match status" value="1"/>
</dbReference>
<dbReference type="RefSeq" id="WP_100277937.1">
    <property type="nucleotide sequence ID" value="NZ_CP018799.1"/>
</dbReference>
<dbReference type="GO" id="GO:0008865">
    <property type="term" value="F:fructokinase activity"/>
    <property type="evidence" value="ECO:0007669"/>
    <property type="project" value="UniProtKB-EC"/>
</dbReference>
<dbReference type="AlphaFoldDB" id="A0A2K8L1N3"/>
<evidence type="ECO:0000256" key="3">
    <source>
        <dbReference type="ARBA" id="ARBA00022741"/>
    </source>
</evidence>
<keyword evidence="5" id="KW-0067">ATP-binding</keyword>
<sequence length="302" mass="33178">MSNVAMRPLIFGEVLFDHFPDGSAILGGAPFNVAWHLHAFGLKPLMISSIGDDALGQKVEHAMLDWGMDCSGIQVDFDHPTGTVEVQFDHGEPVYEIVDGVAYDYIDASKVPQLDGAWLLYHGSLALRHAVSANALKKLKEDCTAARMVDINLRSPWWKREDILFLVQGAEWVKLNEDELFEIYPEQADQAGRIARLSAAVTREIVLTGGENGATSISAVDGRGCSVVPEKASQVVDTVGAGDAFCSVFLAGQLLEWPLELTMQRAQAFASAVVSIRGATSQDRGFYRQFIRQWDIKDHEDV</sequence>
<evidence type="ECO:0000313" key="8">
    <source>
        <dbReference type="Proteomes" id="UP000231701"/>
    </source>
</evidence>
<name>A0A2K8L1N3_MARES</name>
<evidence type="ECO:0000259" key="6">
    <source>
        <dbReference type="Pfam" id="PF00294"/>
    </source>
</evidence>